<reference evidence="2 3" key="1">
    <citation type="submission" date="2019-06" db="EMBL/GenBank/DDBJ databases">
        <title>Emergence of pandrug resistant Empedobacter falsenii in China.</title>
        <authorList>
            <person name="Dong N."/>
            <person name="Chen S."/>
            <person name="Zhang R."/>
        </authorList>
    </citation>
    <scope>NUCLEOTIDE SEQUENCE [LARGE SCALE GENOMIC DNA]</scope>
    <source>
        <strain evidence="2 3">1681-1</strain>
    </source>
</reference>
<name>A0A7H9DPY6_9FLAO</name>
<keyword evidence="1" id="KW-1133">Transmembrane helix</keyword>
<dbReference type="AlphaFoldDB" id="A0A7H9DPY6"/>
<evidence type="ECO:0000256" key="1">
    <source>
        <dbReference type="SAM" id="Phobius"/>
    </source>
</evidence>
<feature type="transmembrane region" description="Helical" evidence="1">
    <location>
        <begin position="36"/>
        <end position="56"/>
    </location>
</feature>
<dbReference type="Proteomes" id="UP000510643">
    <property type="component" value="Chromosome"/>
</dbReference>
<accession>A0A7H9DPY6</accession>
<dbReference type="EMBL" id="CP040908">
    <property type="protein sequence ID" value="QLL57100.1"/>
    <property type="molecule type" value="Genomic_DNA"/>
</dbReference>
<dbReference type="RefSeq" id="WP_180905993.1">
    <property type="nucleotide sequence ID" value="NZ_CP040908.1"/>
</dbReference>
<organism evidence="2 3">
    <name type="scientific">Empedobacter falsenii</name>
    <dbReference type="NCBI Taxonomy" id="343874"/>
    <lineage>
        <taxon>Bacteria</taxon>
        <taxon>Pseudomonadati</taxon>
        <taxon>Bacteroidota</taxon>
        <taxon>Flavobacteriia</taxon>
        <taxon>Flavobacteriales</taxon>
        <taxon>Weeksellaceae</taxon>
        <taxon>Empedobacter</taxon>
    </lineage>
</organism>
<keyword evidence="1" id="KW-0812">Transmembrane</keyword>
<dbReference type="GeneID" id="78400381"/>
<keyword evidence="1" id="KW-0472">Membrane</keyword>
<evidence type="ECO:0000313" key="3">
    <source>
        <dbReference type="Proteomes" id="UP000510643"/>
    </source>
</evidence>
<feature type="transmembrane region" description="Helical" evidence="1">
    <location>
        <begin position="7"/>
        <end position="30"/>
    </location>
</feature>
<evidence type="ECO:0000313" key="2">
    <source>
        <dbReference type="EMBL" id="QLL57100.1"/>
    </source>
</evidence>
<protein>
    <submittedName>
        <fullName evidence="2">Uncharacterized protein</fullName>
    </submittedName>
</protein>
<dbReference type="KEGG" id="efal:FH779_02890"/>
<keyword evidence="3" id="KW-1185">Reference proteome</keyword>
<sequence>MIRNIIAIISTIGIIIWMITDFYGGMFIYLLSYPFLVLPIILLYVFSFFETLALLIRNGFKKNIIKVVFHSVLILIIIIINLTDSEIFKSKKILSATLKDDQYYYNLVFRENGEVENNINGMFGYSERIAGTYKINGDTIIFTKVLYDNDFIPDTLLIDKEQSALFMFKDESGKFIREKQFLNHLEINNCL</sequence>
<gene>
    <name evidence="2" type="ORF">FH779_02890</name>
</gene>
<feature type="transmembrane region" description="Helical" evidence="1">
    <location>
        <begin position="63"/>
        <end position="82"/>
    </location>
</feature>
<proteinExistence type="predicted"/>